<dbReference type="AlphaFoldDB" id="A0A8D9B799"/>
<name>A0A8D9B799_9HEMI</name>
<reference evidence="1" key="1">
    <citation type="submission" date="2021-05" db="EMBL/GenBank/DDBJ databases">
        <authorList>
            <person name="Alioto T."/>
            <person name="Alioto T."/>
            <person name="Gomez Garrido J."/>
        </authorList>
    </citation>
    <scope>NUCLEOTIDE SEQUENCE</scope>
</reference>
<dbReference type="EMBL" id="HBUF01616197">
    <property type="protein sequence ID" value="CAG6779918.1"/>
    <property type="molecule type" value="Transcribed_RNA"/>
</dbReference>
<evidence type="ECO:0000313" key="1">
    <source>
        <dbReference type="EMBL" id="CAG6779918.1"/>
    </source>
</evidence>
<proteinExistence type="predicted"/>
<organism evidence="1">
    <name type="scientific">Cacopsylla melanoneura</name>
    <dbReference type="NCBI Taxonomy" id="428564"/>
    <lineage>
        <taxon>Eukaryota</taxon>
        <taxon>Metazoa</taxon>
        <taxon>Ecdysozoa</taxon>
        <taxon>Arthropoda</taxon>
        <taxon>Hexapoda</taxon>
        <taxon>Insecta</taxon>
        <taxon>Pterygota</taxon>
        <taxon>Neoptera</taxon>
        <taxon>Paraneoptera</taxon>
        <taxon>Hemiptera</taxon>
        <taxon>Sternorrhyncha</taxon>
        <taxon>Psylloidea</taxon>
        <taxon>Psyllidae</taxon>
        <taxon>Psyllinae</taxon>
        <taxon>Cacopsylla</taxon>
    </lineage>
</organism>
<sequence length="136" mass="15353">MSGKVKHCAVLEKKKKHPGIIDVWKESGKVKHCAVKPPGIIIDVWKGQTRHTCSIFWRMRKESSSGHRILLLVFPSTRDPLFGQSRLEQFIVEHFEREKMKPDLIPVGNYPLGCVKIPSECKVFLFKETLGGGGTG</sequence>
<accession>A0A8D9B799</accession>
<protein>
    <submittedName>
        <fullName evidence="1">Uncharacterized protein</fullName>
    </submittedName>
</protein>